<dbReference type="Pfam" id="PF05368">
    <property type="entry name" value="NmrA"/>
    <property type="match status" value="1"/>
</dbReference>
<accession>A0AAJ0C2H5</accession>
<keyword evidence="3" id="KW-1185">Reference proteome</keyword>
<dbReference type="Proteomes" id="UP001244011">
    <property type="component" value="Unassembled WGS sequence"/>
</dbReference>
<dbReference type="PANTHER" id="PTHR47129:SF1">
    <property type="entry name" value="NMRA-LIKE DOMAIN-CONTAINING PROTEIN"/>
    <property type="match status" value="1"/>
</dbReference>
<dbReference type="Gene3D" id="3.90.25.10">
    <property type="entry name" value="UDP-galactose 4-epimerase, domain 1"/>
    <property type="match status" value="1"/>
</dbReference>
<dbReference type="InterPro" id="IPR036291">
    <property type="entry name" value="NAD(P)-bd_dom_sf"/>
</dbReference>
<protein>
    <submittedName>
        <fullName evidence="2">Quinone oxidoreductase 2-like protein 1</fullName>
    </submittedName>
</protein>
<dbReference type="EMBL" id="MU839008">
    <property type="protein sequence ID" value="KAK1767524.1"/>
    <property type="molecule type" value="Genomic_DNA"/>
</dbReference>
<dbReference type="InterPro" id="IPR008030">
    <property type="entry name" value="NmrA-like"/>
</dbReference>
<dbReference type="InterPro" id="IPR052718">
    <property type="entry name" value="NmrA-type_oxidoreductase"/>
</dbReference>
<evidence type="ECO:0000313" key="2">
    <source>
        <dbReference type="EMBL" id="KAK1767524.1"/>
    </source>
</evidence>
<name>A0AAJ0C2H5_9PEZI</name>
<dbReference type="GeneID" id="85307785"/>
<sequence>MKTIGIFPASGALGGSTYRHLLKNVPGDKVILISRFPEKVPDTYVQGGVRLRQASYESSPEELQAAFADIDVLFLVSYPSFVHEYRVKVQIPAIDAARRAGVKHIFYSSLGFGGNLTDQSLAVVMQAHLDCERHLAKLAASDPAGFTYTSVREGLYSESFPIYTAFFDAARPTPEIRIPHDGSGPGVAWVKRDELGEATARLIERYAKGPAEEFAYVNAKVLLTGNRPWTLAETAECLGRAIGKDVGIRKVGLDEYASQPQVLGKFGTPEMGKSWASAWDAIRAGETAVVTPTLGEILGRRPEDFDVTIKALVGSN</sequence>
<dbReference type="Gene3D" id="3.40.50.720">
    <property type="entry name" value="NAD(P)-binding Rossmann-like Domain"/>
    <property type="match status" value="1"/>
</dbReference>
<reference evidence="2" key="1">
    <citation type="submission" date="2023-06" db="EMBL/GenBank/DDBJ databases">
        <title>Genome-scale phylogeny and comparative genomics of the fungal order Sordariales.</title>
        <authorList>
            <consortium name="Lawrence Berkeley National Laboratory"/>
            <person name="Hensen N."/>
            <person name="Bonometti L."/>
            <person name="Westerberg I."/>
            <person name="Brannstrom I.O."/>
            <person name="Guillou S."/>
            <person name="Cros-Aarteil S."/>
            <person name="Calhoun S."/>
            <person name="Haridas S."/>
            <person name="Kuo A."/>
            <person name="Mondo S."/>
            <person name="Pangilinan J."/>
            <person name="Riley R."/>
            <person name="Labutti K."/>
            <person name="Andreopoulos B."/>
            <person name="Lipzen A."/>
            <person name="Chen C."/>
            <person name="Yanf M."/>
            <person name="Daum C."/>
            <person name="Ng V."/>
            <person name="Clum A."/>
            <person name="Steindorff A."/>
            <person name="Ohm R."/>
            <person name="Martin F."/>
            <person name="Silar P."/>
            <person name="Natvig D."/>
            <person name="Lalanne C."/>
            <person name="Gautier V."/>
            <person name="Ament-Velasquez S.L."/>
            <person name="Kruys A."/>
            <person name="Hutchinson M.I."/>
            <person name="Powell A.J."/>
            <person name="Barry K."/>
            <person name="Miller A.N."/>
            <person name="Grigoriev I.V."/>
            <person name="Debuchy R."/>
            <person name="Gladieux P."/>
            <person name="Thoren M.H."/>
            <person name="Johannesson H."/>
        </authorList>
    </citation>
    <scope>NUCLEOTIDE SEQUENCE</scope>
    <source>
        <strain evidence="2">8032-3</strain>
    </source>
</reference>
<dbReference type="AlphaFoldDB" id="A0AAJ0C2H5"/>
<feature type="domain" description="NmrA-like" evidence="1">
    <location>
        <begin position="2"/>
        <end position="247"/>
    </location>
</feature>
<comment type="caution">
    <text evidence="2">The sequence shown here is derived from an EMBL/GenBank/DDBJ whole genome shotgun (WGS) entry which is preliminary data.</text>
</comment>
<dbReference type="RefSeq" id="XP_060283737.1">
    <property type="nucleotide sequence ID" value="XM_060424598.1"/>
</dbReference>
<evidence type="ECO:0000259" key="1">
    <source>
        <dbReference type="Pfam" id="PF05368"/>
    </source>
</evidence>
<evidence type="ECO:0000313" key="3">
    <source>
        <dbReference type="Proteomes" id="UP001244011"/>
    </source>
</evidence>
<gene>
    <name evidence="2" type="ORF">QBC33DRAFT_451123</name>
</gene>
<proteinExistence type="predicted"/>
<dbReference type="PANTHER" id="PTHR47129">
    <property type="entry name" value="QUINONE OXIDOREDUCTASE 2"/>
    <property type="match status" value="1"/>
</dbReference>
<organism evidence="2 3">
    <name type="scientific">Phialemonium atrogriseum</name>
    <dbReference type="NCBI Taxonomy" id="1093897"/>
    <lineage>
        <taxon>Eukaryota</taxon>
        <taxon>Fungi</taxon>
        <taxon>Dikarya</taxon>
        <taxon>Ascomycota</taxon>
        <taxon>Pezizomycotina</taxon>
        <taxon>Sordariomycetes</taxon>
        <taxon>Sordariomycetidae</taxon>
        <taxon>Cephalothecales</taxon>
        <taxon>Cephalothecaceae</taxon>
        <taxon>Phialemonium</taxon>
    </lineage>
</organism>
<dbReference type="SUPFAM" id="SSF51735">
    <property type="entry name" value="NAD(P)-binding Rossmann-fold domains"/>
    <property type="match status" value="1"/>
</dbReference>